<dbReference type="AlphaFoldDB" id="A0AAW2RS72"/>
<comment type="caution">
    <text evidence="1">The sequence shown here is derived from an EMBL/GenBank/DDBJ whole genome shotgun (WGS) entry which is preliminary data.</text>
</comment>
<dbReference type="EMBL" id="JACGWM010000003">
    <property type="protein sequence ID" value="KAL0382338.1"/>
    <property type="molecule type" value="Genomic_DNA"/>
</dbReference>
<sequence length="113" mass="13044">MVPNKDQLNHCDDQIPGGLYTVEANHMVQSMYQTSNLAINQQSNPNMYESPNFYSNQHHSPSHSQFLQDSLIRNQFQDPMSNGTQMKQVMDDSQHTHSSSFMHYNHRYRAAGV</sequence>
<accession>A0AAW2RS72</accession>
<organism evidence="1">
    <name type="scientific">Sesamum calycinum</name>
    <dbReference type="NCBI Taxonomy" id="2727403"/>
    <lineage>
        <taxon>Eukaryota</taxon>
        <taxon>Viridiplantae</taxon>
        <taxon>Streptophyta</taxon>
        <taxon>Embryophyta</taxon>
        <taxon>Tracheophyta</taxon>
        <taxon>Spermatophyta</taxon>
        <taxon>Magnoliopsida</taxon>
        <taxon>eudicotyledons</taxon>
        <taxon>Gunneridae</taxon>
        <taxon>Pentapetalae</taxon>
        <taxon>asterids</taxon>
        <taxon>lamiids</taxon>
        <taxon>Lamiales</taxon>
        <taxon>Pedaliaceae</taxon>
        <taxon>Sesamum</taxon>
    </lineage>
</organism>
<proteinExistence type="predicted"/>
<reference evidence="1" key="2">
    <citation type="journal article" date="2024" name="Plant">
        <title>Genomic evolution and insights into agronomic trait innovations of Sesamum species.</title>
        <authorList>
            <person name="Miao H."/>
            <person name="Wang L."/>
            <person name="Qu L."/>
            <person name="Liu H."/>
            <person name="Sun Y."/>
            <person name="Le M."/>
            <person name="Wang Q."/>
            <person name="Wei S."/>
            <person name="Zheng Y."/>
            <person name="Lin W."/>
            <person name="Duan Y."/>
            <person name="Cao H."/>
            <person name="Xiong S."/>
            <person name="Wang X."/>
            <person name="Wei L."/>
            <person name="Li C."/>
            <person name="Ma Q."/>
            <person name="Ju M."/>
            <person name="Zhao R."/>
            <person name="Li G."/>
            <person name="Mu C."/>
            <person name="Tian Q."/>
            <person name="Mei H."/>
            <person name="Zhang T."/>
            <person name="Gao T."/>
            <person name="Zhang H."/>
        </authorList>
    </citation>
    <scope>NUCLEOTIDE SEQUENCE</scope>
    <source>
        <strain evidence="1">KEN8</strain>
    </source>
</reference>
<evidence type="ECO:0000313" key="1">
    <source>
        <dbReference type="EMBL" id="KAL0382338.1"/>
    </source>
</evidence>
<protein>
    <submittedName>
        <fullName evidence="1">Uncharacterized protein</fullName>
    </submittedName>
</protein>
<name>A0AAW2RS72_9LAMI</name>
<reference evidence="1" key="1">
    <citation type="submission" date="2020-06" db="EMBL/GenBank/DDBJ databases">
        <authorList>
            <person name="Li T."/>
            <person name="Hu X."/>
            <person name="Zhang T."/>
            <person name="Song X."/>
            <person name="Zhang H."/>
            <person name="Dai N."/>
            <person name="Sheng W."/>
            <person name="Hou X."/>
            <person name="Wei L."/>
        </authorList>
    </citation>
    <scope>NUCLEOTIDE SEQUENCE</scope>
    <source>
        <strain evidence="1">KEN8</strain>
        <tissue evidence="1">Leaf</tissue>
    </source>
</reference>
<gene>
    <name evidence="1" type="ORF">Scaly_0521100</name>
</gene>